<dbReference type="Gene3D" id="3.40.1660.10">
    <property type="entry name" value="EreA-like (biosynthetic domain)"/>
    <property type="match status" value="1"/>
</dbReference>
<accession>A0A328P201</accession>
<gene>
    <name evidence="1" type="ORF">CA260_10910</name>
</gene>
<protein>
    <submittedName>
        <fullName evidence="1">Uncharacterized protein</fullName>
    </submittedName>
</protein>
<keyword evidence="2" id="KW-1185">Reference proteome</keyword>
<dbReference type="RefSeq" id="WP_111983146.1">
    <property type="nucleotide sequence ID" value="NZ_NFZS01000002.1"/>
</dbReference>
<dbReference type="PANTHER" id="PTHR31299">
    <property type="entry name" value="ESTERASE, PUTATIVE (AFU_ORTHOLOGUE AFUA_1G05850)-RELATED"/>
    <property type="match status" value="1"/>
</dbReference>
<name>A0A328P201_9GAMM</name>
<dbReference type="CDD" id="cd14728">
    <property type="entry name" value="Ere-like"/>
    <property type="match status" value="1"/>
</dbReference>
<dbReference type="AlphaFoldDB" id="A0A328P201"/>
<comment type="caution">
    <text evidence="1">The sequence shown here is derived from an EMBL/GenBank/DDBJ whole genome shotgun (WGS) entry which is preliminary data.</text>
</comment>
<organism evidence="1 2">
    <name type="scientific">Dyella jiangningensis</name>
    <dbReference type="NCBI Taxonomy" id="1379159"/>
    <lineage>
        <taxon>Bacteria</taxon>
        <taxon>Pseudomonadati</taxon>
        <taxon>Pseudomonadota</taxon>
        <taxon>Gammaproteobacteria</taxon>
        <taxon>Lysobacterales</taxon>
        <taxon>Rhodanobacteraceae</taxon>
        <taxon>Dyella</taxon>
    </lineage>
</organism>
<evidence type="ECO:0000313" key="1">
    <source>
        <dbReference type="EMBL" id="RAO76200.1"/>
    </source>
</evidence>
<dbReference type="Proteomes" id="UP000248926">
    <property type="component" value="Unassembled WGS sequence"/>
</dbReference>
<dbReference type="PANTHER" id="PTHR31299:SF0">
    <property type="entry name" value="ESTERASE, PUTATIVE (AFU_ORTHOLOGUE AFUA_1G05850)-RELATED"/>
    <property type="match status" value="1"/>
</dbReference>
<dbReference type="InterPro" id="IPR014622">
    <property type="entry name" value="UCP036794_erythomycin"/>
</dbReference>
<dbReference type="EMBL" id="NFZS01000002">
    <property type="protein sequence ID" value="RAO76200.1"/>
    <property type="molecule type" value="Genomic_DNA"/>
</dbReference>
<reference evidence="1 2" key="1">
    <citation type="journal article" date="2018" name="Genet. Mol. Biol.">
        <title>The genome sequence of Dyella jiangningensis FCAV SCS01 from a lignocellulose-decomposing microbial consortium metagenome reveals potential for biotechnological applications.</title>
        <authorList>
            <person name="Desiderato J.G."/>
            <person name="Alvarenga D.O."/>
            <person name="Constancio M.T.L."/>
            <person name="Alves L.M.C."/>
            <person name="Varani A.M."/>
        </authorList>
    </citation>
    <scope>NUCLEOTIDE SEQUENCE [LARGE SCALE GENOMIC DNA]</scope>
    <source>
        <strain evidence="1 2">FCAV SCS01</strain>
    </source>
</reference>
<proteinExistence type="predicted"/>
<evidence type="ECO:0000313" key="2">
    <source>
        <dbReference type="Proteomes" id="UP000248926"/>
    </source>
</evidence>
<dbReference type="InterPro" id="IPR007815">
    <property type="entry name" value="Emycin_Estase"/>
</dbReference>
<dbReference type="GO" id="GO:0046677">
    <property type="term" value="P:response to antibiotic"/>
    <property type="evidence" value="ECO:0007669"/>
    <property type="project" value="InterPro"/>
</dbReference>
<dbReference type="OrthoDB" id="9810066at2"/>
<dbReference type="Gene3D" id="3.30.1870.10">
    <property type="entry name" value="EreA-like, domain 2"/>
    <property type="match status" value="1"/>
</dbReference>
<dbReference type="Pfam" id="PF05139">
    <property type="entry name" value="Erythro_esteras"/>
    <property type="match status" value="1"/>
</dbReference>
<dbReference type="SUPFAM" id="SSF159501">
    <property type="entry name" value="EreA/ChaN-like"/>
    <property type="match status" value="1"/>
</dbReference>
<sequence length="438" mass="48790">MMRTAGHARGPSRGATADAALAGLIAEHAQPLPDIADAGFADAFDAYADVDVVLIGDGTHGTSEFYRARAAITQRLVTQHGFRAVAIEADWPDASTVNRYVQGDTPLDAARPPFQRFPAWMWRNREMAAFVRWLREHNAGRPRDQRAGLYGLDIYSLDTSMAAVLAYLDRLDPDAAALARSRYGCLSPWIAHPIRYGGAVLHGDYEGCAQAVVAQCRDLLERELSHAAELDADFFDAAENARVVAAAEEYYRAAYLGSQESWNLRDMHMADTLDRIRRSHGATRKVVVWAHNSHVGDARATDMAHHRGELNIGQLCRQRYGLRCVSIGMGTYAGQVAAADAWDQPMQVMDVRPALPDSHEHCMHGAGIERFLLDLRDDDDLRGELHQSRLERFIGVIYLPQTERLSHYMRAELAGQFDAWVWLDRTSALQPADDWPTV</sequence>
<dbReference type="PIRSF" id="PIRSF036794">
    <property type="entry name" value="UCP_erythr_ester"/>
    <property type="match status" value="1"/>
</dbReference>
<dbReference type="InterPro" id="IPR052036">
    <property type="entry name" value="Hydrolase/PRTase-associated"/>
</dbReference>